<dbReference type="OrthoDB" id="7001837at2"/>
<feature type="transmembrane region" description="Helical" evidence="1">
    <location>
        <begin position="37"/>
        <end position="55"/>
    </location>
</feature>
<name>A0A1X0ZM50_PSEPU</name>
<proteinExistence type="predicted"/>
<sequence>MMSTLLVGLDAVLCILVVLAALEFLRSIQFTEQPLLSISFYLVAIGAFGTLTNLAGGWVPVWPAVAMHLGVVLYAWARRRDIFLIIAGIKSKPANVRGGR</sequence>
<reference evidence="2 3" key="1">
    <citation type="submission" date="2017-04" db="EMBL/GenBank/DDBJ databases">
        <title>Presence of VIM-2 positive Pseudomonas species in chickens and their surrounding environment.</title>
        <authorList>
            <person name="Zhang R."/>
        </authorList>
    </citation>
    <scope>NUCLEOTIDE SEQUENCE [LARGE SCALE GENOMIC DNA]</scope>
    <source>
        <strain evidence="2 3">DZ-C18</strain>
    </source>
</reference>
<accession>A0A1X0ZM50</accession>
<keyword evidence="1" id="KW-0812">Transmembrane</keyword>
<feature type="transmembrane region" description="Helical" evidence="1">
    <location>
        <begin position="6"/>
        <end position="25"/>
    </location>
</feature>
<protein>
    <submittedName>
        <fullName evidence="2">Uncharacterized protein</fullName>
    </submittedName>
</protein>
<feature type="transmembrane region" description="Helical" evidence="1">
    <location>
        <begin position="61"/>
        <end position="77"/>
    </location>
</feature>
<organism evidence="2 3">
    <name type="scientific">Pseudomonas putida</name>
    <name type="common">Arthrobacter siderocapsulatus</name>
    <dbReference type="NCBI Taxonomy" id="303"/>
    <lineage>
        <taxon>Bacteria</taxon>
        <taxon>Pseudomonadati</taxon>
        <taxon>Pseudomonadota</taxon>
        <taxon>Gammaproteobacteria</taxon>
        <taxon>Pseudomonadales</taxon>
        <taxon>Pseudomonadaceae</taxon>
        <taxon>Pseudomonas</taxon>
    </lineage>
</organism>
<gene>
    <name evidence="2" type="ORF">B7H17_26245</name>
</gene>
<evidence type="ECO:0000256" key="1">
    <source>
        <dbReference type="SAM" id="Phobius"/>
    </source>
</evidence>
<comment type="caution">
    <text evidence="2">The sequence shown here is derived from an EMBL/GenBank/DDBJ whole genome shotgun (WGS) entry which is preliminary data.</text>
</comment>
<keyword evidence="1" id="KW-1133">Transmembrane helix</keyword>
<dbReference type="AlphaFoldDB" id="A0A1X0ZM50"/>
<evidence type="ECO:0000313" key="2">
    <source>
        <dbReference type="EMBL" id="ORL58100.1"/>
    </source>
</evidence>
<dbReference type="Proteomes" id="UP000193675">
    <property type="component" value="Unassembled WGS sequence"/>
</dbReference>
<dbReference type="EMBL" id="NBWC01000055">
    <property type="protein sequence ID" value="ORL58100.1"/>
    <property type="molecule type" value="Genomic_DNA"/>
</dbReference>
<keyword evidence="1" id="KW-0472">Membrane</keyword>
<evidence type="ECO:0000313" key="3">
    <source>
        <dbReference type="Proteomes" id="UP000193675"/>
    </source>
</evidence>